<dbReference type="InterPro" id="IPR027417">
    <property type="entry name" value="P-loop_NTPase"/>
</dbReference>
<dbReference type="PROSITE" id="PS00211">
    <property type="entry name" value="ABC_TRANSPORTER_1"/>
    <property type="match status" value="1"/>
</dbReference>
<evidence type="ECO:0000313" key="12">
    <source>
        <dbReference type="EMBL" id="HIR61258.1"/>
    </source>
</evidence>
<dbReference type="Pfam" id="PF00005">
    <property type="entry name" value="ABC_tran"/>
    <property type="match status" value="1"/>
</dbReference>
<evidence type="ECO:0000256" key="2">
    <source>
        <dbReference type="ARBA" id="ARBA00022448"/>
    </source>
</evidence>
<evidence type="ECO:0000256" key="3">
    <source>
        <dbReference type="ARBA" id="ARBA00022475"/>
    </source>
</evidence>
<feature type="domain" description="ABC transporter" evidence="10">
    <location>
        <begin position="332"/>
        <end position="568"/>
    </location>
</feature>
<gene>
    <name evidence="12" type="ORF">IAB37_06780</name>
</gene>
<dbReference type="InterPro" id="IPR017871">
    <property type="entry name" value="ABC_transporter-like_CS"/>
</dbReference>
<dbReference type="AlphaFoldDB" id="A0A9D1DYE8"/>
<reference evidence="12" key="2">
    <citation type="journal article" date="2021" name="PeerJ">
        <title>Extensive microbial diversity within the chicken gut microbiome revealed by metagenomics and culture.</title>
        <authorList>
            <person name="Gilroy R."/>
            <person name="Ravi A."/>
            <person name="Getino M."/>
            <person name="Pursley I."/>
            <person name="Horton D.L."/>
            <person name="Alikhan N.F."/>
            <person name="Baker D."/>
            <person name="Gharbi K."/>
            <person name="Hall N."/>
            <person name="Watson M."/>
            <person name="Adriaenssens E.M."/>
            <person name="Foster-Nyarko E."/>
            <person name="Jarju S."/>
            <person name="Secka A."/>
            <person name="Antonio M."/>
            <person name="Oren A."/>
            <person name="Chaudhuri R.R."/>
            <person name="La Ragione R."/>
            <person name="Hildebrand F."/>
            <person name="Pallen M.J."/>
        </authorList>
    </citation>
    <scope>NUCLEOTIDE SEQUENCE</scope>
    <source>
        <strain evidence="12">CHK189-12415</strain>
    </source>
</reference>
<sequence>MIKKLAACVGEYKKFAIATPFIMLGEAVMDIVLPLIMANMIDYGIQAKDMGYTIRMGLLMILCTLFALICGAGGGITAAHAATGFAKNLRAKLFKKVQTFSFSNIDRFSTASLVTRLTTDVTNTQNAFQMLIRMAVRSPVMLIGAAIMAIRINPELSAIFLVVIPILGISLFLIMSKAHPRFEAMMEKYDALNNSVQENLSAIRVVKAFVREDYEDKKFKNSADNVRRAQLFAEKLVILNSPIMQLCMYGCILAVLWFGGNMVIGGTFEIGKLSSFISYVTQTLMSLMMLSMVIMMITVSLASMHRIVEVLDEEPDLKEDADPVMEVKDGSIEFNHVDFSYSGKTDNLILKDINLSIKSGETIGVIGGTGSAKSTLVQLIPRLYDIEGGEIKVGGVNVRKYDTEVLRNQVAMVLQKNVLFSGTIRDNLKWGNENATDEEILKACKAADAYEFIESFPYGLDTDLGQGGVNVSGGQKQRLCIARALLKRPKIIILDDSTSAVDTATDARIRAAFRKELDGTTTIIIAQRITSVQDADKVIVLDEGRIDAFDTPENLLKTNAIYREVYEQQQKGAQE</sequence>
<evidence type="ECO:0000256" key="9">
    <source>
        <dbReference type="SAM" id="Phobius"/>
    </source>
</evidence>
<dbReference type="SUPFAM" id="SSF90123">
    <property type="entry name" value="ABC transporter transmembrane region"/>
    <property type="match status" value="1"/>
</dbReference>
<dbReference type="CDD" id="cd18548">
    <property type="entry name" value="ABC_6TM_Tm287_like"/>
    <property type="match status" value="1"/>
</dbReference>
<evidence type="ECO:0000259" key="10">
    <source>
        <dbReference type="PROSITE" id="PS50893"/>
    </source>
</evidence>
<feature type="transmembrane region" description="Helical" evidence="9">
    <location>
        <begin position="237"/>
        <end position="259"/>
    </location>
</feature>
<dbReference type="SUPFAM" id="SSF52540">
    <property type="entry name" value="P-loop containing nucleoside triphosphate hydrolases"/>
    <property type="match status" value="1"/>
</dbReference>
<evidence type="ECO:0000256" key="4">
    <source>
        <dbReference type="ARBA" id="ARBA00022692"/>
    </source>
</evidence>
<feature type="transmembrane region" description="Helical" evidence="9">
    <location>
        <begin position="158"/>
        <end position="176"/>
    </location>
</feature>
<dbReference type="InterPro" id="IPR003593">
    <property type="entry name" value="AAA+_ATPase"/>
</dbReference>
<dbReference type="GO" id="GO:0005524">
    <property type="term" value="F:ATP binding"/>
    <property type="evidence" value="ECO:0007669"/>
    <property type="project" value="UniProtKB-KW"/>
</dbReference>
<dbReference type="Proteomes" id="UP000824241">
    <property type="component" value="Unassembled WGS sequence"/>
</dbReference>
<dbReference type="Pfam" id="PF00664">
    <property type="entry name" value="ABC_membrane"/>
    <property type="match status" value="1"/>
</dbReference>
<comment type="caution">
    <text evidence="12">The sequence shown here is derived from an EMBL/GenBank/DDBJ whole genome shotgun (WGS) entry which is preliminary data.</text>
</comment>
<dbReference type="GO" id="GO:0005886">
    <property type="term" value="C:plasma membrane"/>
    <property type="evidence" value="ECO:0007669"/>
    <property type="project" value="UniProtKB-SubCell"/>
</dbReference>
<feature type="transmembrane region" description="Helical" evidence="9">
    <location>
        <begin position="279"/>
        <end position="302"/>
    </location>
</feature>
<comment type="subcellular location">
    <subcellularLocation>
        <location evidence="1">Cell membrane</location>
        <topology evidence="1">Multi-pass membrane protein</topology>
    </subcellularLocation>
</comment>
<dbReference type="FunFam" id="3.40.50.300:FF:000221">
    <property type="entry name" value="Multidrug ABC transporter ATP-binding protein"/>
    <property type="match status" value="1"/>
</dbReference>
<name>A0A9D1DYE8_9FIRM</name>
<evidence type="ECO:0000259" key="11">
    <source>
        <dbReference type="PROSITE" id="PS50929"/>
    </source>
</evidence>
<reference evidence="12" key="1">
    <citation type="submission" date="2020-10" db="EMBL/GenBank/DDBJ databases">
        <authorList>
            <person name="Gilroy R."/>
        </authorList>
    </citation>
    <scope>NUCLEOTIDE SEQUENCE</scope>
    <source>
        <strain evidence="12">CHK189-12415</strain>
    </source>
</reference>
<dbReference type="PANTHER" id="PTHR43394:SF1">
    <property type="entry name" value="ATP-BINDING CASSETTE SUB-FAMILY B MEMBER 10, MITOCHONDRIAL"/>
    <property type="match status" value="1"/>
</dbReference>
<evidence type="ECO:0000256" key="5">
    <source>
        <dbReference type="ARBA" id="ARBA00022741"/>
    </source>
</evidence>
<dbReference type="EMBL" id="DVHA01000214">
    <property type="protein sequence ID" value="HIR61258.1"/>
    <property type="molecule type" value="Genomic_DNA"/>
</dbReference>
<dbReference type="InterPro" id="IPR036640">
    <property type="entry name" value="ABC1_TM_sf"/>
</dbReference>
<keyword evidence="2" id="KW-0813">Transport</keyword>
<dbReference type="PROSITE" id="PS50893">
    <property type="entry name" value="ABC_TRANSPORTER_2"/>
    <property type="match status" value="1"/>
</dbReference>
<dbReference type="InterPro" id="IPR003439">
    <property type="entry name" value="ABC_transporter-like_ATP-bd"/>
</dbReference>
<evidence type="ECO:0000256" key="7">
    <source>
        <dbReference type="ARBA" id="ARBA00022989"/>
    </source>
</evidence>
<evidence type="ECO:0000313" key="13">
    <source>
        <dbReference type="Proteomes" id="UP000824241"/>
    </source>
</evidence>
<dbReference type="GO" id="GO:0015421">
    <property type="term" value="F:ABC-type oligopeptide transporter activity"/>
    <property type="evidence" value="ECO:0007669"/>
    <property type="project" value="TreeGrafter"/>
</dbReference>
<dbReference type="GO" id="GO:0016887">
    <property type="term" value="F:ATP hydrolysis activity"/>
    <property type="evidence" value="ECO:0007669"/>
    <property type="project" value="InterPro"/>
</dbReference>
<dbReference type="InterPro" id="IPR011527">
    <property type="entry name" value="ABC1_TM_dom"/>
</dbReference>
<feature type="transmembrane region" description="Helical" evidence="9">
    <location>
        <begin position="58"/>
        <end position="86"/>
    </location>
</feature>
<dbReference type="Gene3D" id="3.40.50.300">
    <property type="entry name" value="P-loop containing nucleotide triphosphate hydrolases"/>
    <property type="match status" value="1"/>
</dbReference>
<keyword evidence="7 9" id="KW-1133">Transmembrane helix</keyword>
<accession>A0A9D1DYE8</accession>
<organism evidence="12 13">
    <name type="scientific">Candidatus Faecivivens stercoravium</name>
    <dbReference type="NCBI Taxonomy" id="2840803"/>
    <lineage>
        <taxon>Bacteria</taxon>
        <taxon>Bacillati</taxon>
        <taxon>Bacillota</taxon>
        <taxon>Clostridia</taxon>
        <taxon>Eubacteriales</taxon>
        <taxon>Oscillospiraceae</taxon>
        <taxon>Oscillospiraceae incertae sedis</taxon>
        <taxon>Candidatus Faecivivens</taxon>
    </lineage>
</organism>
<evidence type="ECO:0000256" key="8">
    <source>
        <dbReference type="ARBA" id="ARBA00023136"/>
    </source>
</evidence>
<keyword evidence="3" id="KW-1003">Cell membrane</keyword>
<feature type="domain" description="ABC transmembrane type-1" evidence="11">
    <location>
        <begin position="21"/>
        <end position="298"/>
    </location>
</feature>
<evidence type="ECO:0000256" key="1">
    <source>
        <dbReference type="ARBA" id="ARBA00004651"/>
    </source>
</evidence>
<keyword evidence="5" id="KW-0547">Nucleotide-binding</keyword>
<keyword evidence="6 12" id="KW-0067">ATP-binding</keyword>
<evidence type="ECO:0000256" key="6">
    <source>
        <dbReference type="ARBA" id="ARBA00022840"/>
    </source>
</evidence>
<dbReference type="Gene3D" id="1.20.1560.10">
    <property type="entry name" value="ABC transporter type 1, transmembrane domain"/>
    <property type="match status" value="1"/>
</dbReference>
<protein>
    <submittedName>
        <fullName evidence="12">ABC transporter ATP-binding protein</fullName>
    </submittedName>
</protein>
<dbReference type="SMART" id="SM00382">
    <property type="entry name" value="AAA"/>
    <property type="match status" value="1"/>
</dbReference>
<proteinExistence type="predicted"/>
<keyword evidence="4 9" id="KW-0812">Transmembrane</keyword>
<feature type="transmembrane region" description="Helical" evidence="9">
    <location>
        <begin position="21"/>
        <end position="38"/>
    </location>
</feature>
<keyword evidence="8 9" id="KW-0472">Membrane</keyword>
<dbReference type="PROSITE" id="PS50929">
    <property type="entry name" value="ABC_TM1F"/>
    <property type="match status" value="1"/>
</dbReference>
<dbReference type="InterPro" id="IPR039421">
    <property type="entry name" value="Type_1_exporter"/>
</dbReference>
<dbReference type="PANTHER" id="PTHR43394">
    <property type="entry name" value="ATP-DEPENDENT PERMEASE MDL1, MITOCHONDRIAL"/>
    <property type="match status" value="1"/>
</dbReference>